<keyword evidence="1" id="KW-0472">Membrane</keyword>
<comment type="caution">
    <text evidence="2">The sequence shown here is derived from an EMBL/GenBank/DDBJ whole genome shotgun (WGS) entry which is preliminary data.</text>
</comment>
<dbReference type="Proteomes" id="UP001596391">
    <property type="component" value="Unassembled WGS sequence"/>
</dbReference>
<gene>
    <name evidence="2" type="ORF">ACFQBQ_08745</name>
</gene>
<protein>
    <submittedName>
        <fullName evidence="2">Uncharacterized protein</fullName>
    </submittedName>
</protein>
<sequence>MSTLMDAPNYDPTRDRLIKSTVISVVTVLIVGFFFTFAGYVLGHGWAFSNIPTEHRVNKFFNALEAKDYKTAYALYENDENWEQHPSKFGYPLPRFIEDWTTHSPVNGPITQHHVDISKTDGTGNFGTGTIVAVRVNGTTKVFMYVNRADGTMTWPAPHVLEYN</sequence>
<keyword evidence="3" id="KW-1185">Reference proteome</keyword>
<evidence type="ECO:0000313" key="3">
    <source>
        <dbReference type="Proteomes" id="UP001596391"/>
    </source>
</evidence>
<keyword evidence="1" id="KW-0812">Transmembrane</keyword>
<feature type="transmembrane region" description="Helical" evidence="1">
    <location>
        <begin position="20"/>
        <end position="42"/>
    </location>
</feature>
<organism evidence="2 3">
    <name type="scientific">Granulicella cerasi</name>
    <dbReference type="NCBI Taxonomy" id="741063"/>
    <lineage>
        <taxon>Bacteria</taxon>
        <taxon>Pseudomonadati</taxon>
        <taxon>Acidobacteriota</taxon>
        <taxon>Terriglobia</taxon>
        <taxon>Terriglobales</taxon>
        <taxon>Acidobacteriaceae</taxon>
        <taxon>Granulicella</taxon>
    </lineage>
</organism>
<evidence type="ECO:0000256" key="1">
    <source>
        <dbReference type="SAM" id="Phobius"/>
    </source>
</evidence>
<dbReference type="EMBL" id="JBHSWI010000001">
    <property type="protein sequence ID" value="MFC6645666.1"/>
    <property type="molecule type" value="Genomic_DNA"/>
</dbReference>
<dbReference type="RefSeq" id="WP_263372021.1">
    <property type="nucleotide sequence ID" value="NZ_JAGSYD010000003.1"/>
</dbReference>
<evidence type="ECO:0000313" key="2">
    <source>
        <dbReference type="EMBL" id="MFC6645666.1"/>
    </source>
</evidence>
<proteinExistence type="predicted"/>
<accession>A0ABW1Z8Y6</accession>
<reference evidence="3" key="1">
    <citation type="journal article" date="2019" name="Int. J. Syst. Evol. Microbiol.">
        <title>The Global Catalogue of Microorganisms (GCM) 10K type strain sequencing project: providing services to taxonomists for standard genome sequencing and annotation.</title>
        <authorList>
            <consortium name="The Broad Institute Genomics Platform"/>
            <consortium name="The Broad Institute Genome Sequencing Center for Infectious Disease"/>
            <person name="Wu L."/>
            <person name="Ma J."/>
        </authorList>
    </citation>
    <scope>NUCLEOTIDE SEQUENCE [LARGE SCALE GENOMIC DNA]</scope>
    <source>
        <strain evidence="3">CGMCC 1.16026</strain>
    </source>
</reference>
<keyword evidence="1" id="KW-1133">Transmembrane helix</keyword>
<name>A0ABW1Z8Y6_9BACT</name>